<evidence type="ECO:0000256" key="9">
    <source>
        <dbReference type="ARBA" id="ARBA00023170"/>
    </source>
</evidence>
<evidence type="ECO:0000256" key="10">
    <source>
        <dbReference type="ARBA" id="ARBA00023180"/>
    </source>
</evidence>
<proteinExistence type="inferred from homology"/>
<keyword evidence="7 13" id="KW-0297">G-protein coupled receptor</keyword>
<evidence type="ECO:0000256" key="12">
    <source>
        <dbReference type="RuleBase" id="RU004423"/>
    </source>
</evidence>
<evidence type="ECO:0000256" key="13">
    <source>
        <dbReference type="RuleBase" id="RU004424"/>
    </source>
</evidence>
<dbReference type="SUPFAM" id="SSF81321">
    <property type="entry name" value="Family A G protein-coupled receptor-like"/>
    <property type="match status" value="1"/>
</dbReference>
<name>A0A2K5I9Q1_COLAP</name>
<evidence type="ECO:0000256" key="8">
    <source>
        <dbReference type="ARBA" id="ARBA00023136"/>
    </source>
</evidence>
<keyword evidence="4 13" id="KW-0716">Sensory transduction</keyword>
<evidence type="ECO:0000256" key="3">
    <source>
        <dbReference type="ARBA" id="ARBA00022480"/>
    </source>
</evidence>
<dbReference type="Ensembl" id="ENSCANT00000036140.1">
    <property type="protein sequence ID" value="ENSCANP00000013227.1"/>
    <property type="gene ID" value="ENSCANG00000030051.1"/>
</dbReference>
<dbReference type="GO" id="GO:0004930">
    <property type="term" value="F:G protein-coupled receptor activity"/>
    <property type="evidence" value="ECO:0007669"/>
    <property type="project" value="UniProtKB-KW"/>
</dbReference>
<dbReference type="Pfam" id="PF05296">
    <property type="entry name" value="TAS2R"/>
    <property type="match status" value="2"/>
</dbReference>
<accession>A0A2K5I9Q1</accession>
<evidence type="ECO:0000256" key="14">
    <source>
        <dbReference type="SAM" id="Phobius"/>
    </source>
</evidence>
<keyword evidence="6 14" id="KW-1133">Transmembrane helix</keyword>
<feature type="transmembrane region" description="Helical" evidence="14">
    <location>
        <begin position="227"/>
        <end position="248"/>
    </location>
</feature>
<evidence type="ECO:0000256" key="5">
    <source>
        <dbReference type="ARBA" id="ARBA00022692"/>
    </source>
</evidence>
<evidence type="ECO:0000256" key="4">
    <source>
        <dbReference type="ARBA" id="ARBA00022606"/>
    </source>
</evidence>
<evidence type="ECO:0000256" key="6">
    <source>
        <dbReference type="ARBA" id="ARBA00022989"/>
    </source>
</evidence>
<evidence type="ECO:0000256" key="1">
    <source>
        <dbReference type="ARBA" id="ARBA00004141"/>
    </source>
</evidence>
<keyword evidence="10" id="KW-0325">Glycoprotein</keyword>
<feature type="transmembrane region" description="Helical" evidence="14">
    <location>
        <begin position="194"/>
        <end position="215"/>
    </location>
</feature>
<feature type="transmembrane region" description="Helical" evidence="14">
    <location>
        <begin position="152"/>
        <end position="173"/>
    </location>
</feature>
<evidence type="ECO:0000313" key="16">
    <source>
        <dbReference type="Proteomes" id="UP000233080"/>
    </source>
</evidence>
<keyword evidence="8 13" id="KW-0472">Membrane</keyword>
<keyword evidence="5 13" id="KW-0812">Transmembrane</keyword>
<comment type="similarity">
    <text evidence="2 12">Belongs to the G-protein coupled receptor T2R family.</text>
</comment>
<dbReference type="PANTHER" id="PTHR11394:SF139">
    <property type="entry name" value="TASTE RECEPTOR TYPE 2 MEMBER 19-RELATED"/>
    <property type="match status" value="1"/>
</dbReference>
<dbReference type="Proteomes" id="UP000233080">
    <property type="component" value="Unassembled WGS sequence"/>
</dbReference>
<dbReference type="GO" id="GO:0005886">
    <property type="term" value="C:plasma membrane"/>
    <property type="evidence" value="ECO:0007669"/>
    <property type="project" value="UniProtKB-ARBA"/>
</dbReference>
<keyword evidence="16" id="KW-1185">Reference proteome</keyword>
<dbReference type="GO" id="GO:0033038">
    <property type="term" value="F:bitter taste receptor activity"/>
    <property type="evidence" value="ECO:0007669"/>
    <property type="project" value="InterPro"/>
</dbReference>
<evidence type="ECO:0000256" key="7">
    <source>
        <dbReference type="ARBA" id="ARBA00023040"/>
    </source>
</evidence>
<keyword evidence="3 13" id="KW-0919">Taste</keyword>
<evidence type="ECO:0000256" key="2">
    <source>
        <dbReference type="ARBA" id="ARBA00007376"/>
    </source>
</evidence>
<evidence type="ECO:0000256" key="11">
    <source>
        <dbReference type="ARBA" id="ARBA00023224"/>
    </source>
</evidence>
<reference evidence="15" key="1">
    <citation type="submission" date="2025-08" db="UniProtKB">
        <authorList>
            <consortium name="Ensembl"/>
        </authorList>
    </citation>
    <scope>IDENTIFICATION</scope>
</reference>
<reference evidence="15" key="2">
    <citation type="submission" date="2025-09" db="UniProtKB">
        <authorList>
            <consortium name="Ensembl"/>
        </authorList>
    </citation>
    <scope>IDENTIFICATION</scope>
</reference>
<dbReference type="AlphaFoldDB" id="A0A2K5I9Q1"/>
<dbReference type="InterPro" id="IPR007960">
    <property type="entry name" value="TAS2R"/>
</dbReference>
<comment type="subcellular location">
    <subcellularLocation>
        <location evidence="1 13">Membrane</location>
        <topology evidence="1 13">Multi-pass membrane protein</topology>
    </subcellularLocation>
</comment>
<feature type="transmembrane region" description="Helical" evidence="14">
    <location>
        <begin position="50"/>
        <end position="70"/>
    </location>
</feature>
<keyword evidence="11 13" id="KW-0807">Transducer</keyword>
<organism evidence="15 16">
    <name type="scientific">Colobus angolensis palliatus</name>
    <name type="common">Peters' Angolan colobus</name>
    <dbReference type="NCBI Taxonomy" id="336983"/>
    <lineage>
        <taxon>Eukaryota</taxon>
        <taxon>Metazoa</taxon>
        <taxon>Chordata</taxon>
        <taxon>Craniata</taxon>
        <taxon>Vertebrata</taxon>
        <taxon>Euteleostomi</taxon>
        <taxon>Mammalia</taxon>
        <taxon>Eutheria</taxon>
        <taxon>Euarchontoglires</taxon>
        <taxon>Primates</taxon>
        <taxon>Haplorrhini</taxon>
        <taxon>Catarrhini</taxon>
        <taxon>Cercopithecidae</taxon>
        <taxon>Colobinae</taxon>
        <taxon>Colobus</taxon>
    </lineage>
</organism>
<protein>
    <recommendedName>
        <fullName evidence="13">Taste receptor type 2</fullName>
    </recommendedName>
</protein>
<evidence type="ECO:0000313" key="15">
    <source>
        <dbReference type="Ensembl" id="ENSCANP00000013227.1"/>
    </source>
</evidence>
<sequence>FTFVLGNVANSIIALVNVIDWVKTQKISSADQVLTVLVVSRISLFWDKLVYWYATVFNFTLFSLEVGIVASNVSTITKHFSIWLLLASAYFVCPRFDNFCNLIFLHLQKRINNVVLVIPVWTKEYEGNLSWKIKLRNAIHLSNMAVPTLANFTPFTLTLISFLLLICSLCKHLKKMQPHGKGSQDLSTKVHIKTFQTVISFLMLFGIYFLCLITSTWNTRTQQSKLVFLLCQTLAVMYPSFHSLILILGSRKPKQTFLFILGPVTC</sequence>
<dbReference type="PANTHER" id="PTHR11394">
    <property type="entry name" value="TASTE RECEPTOR TYPE 2"/>
    <property type="match status" value="1"/>
</dbReference>
<keyword evidence="9 13" id="KW-0675">Receptor</keyword>